<dbReference type="EMBL" id="ON529850">
    <property type="protein sequence ID" value="UTC28143.1"/>
    <property type="molecule type" value="Genomic_DNA"/>
</dbReference>
<reference evidence="1" key="1">
    <citation type="submission" date="2022-04" db="EMBL/GenBank/DDBJ databases">
        <authorList>
            <person name="Friedrich I."/>
            <person name="Schneider D."/>
            <person name="Poehlein A."/>
            <person name="Hertel R."/>
            <person name="Daniel R."/>
        </authorList>
    </citation>
    <scope>NUCLEOTIDE SEQUENCE</scope>
</reference>
<organism evidence="1 2">
    <name type="scientific">Brevundimonas phage vB_BpoS-Gurke</name>
    <dbReference type="NCBI Taxonomy" id="2948599"/>
    <lineage>
        <taxon>Viruses</taxon>
        <taxon>Duplodnaviria</taxon>
        <taxon>Heunggongvirae</taxon>
        <taxon>Uroviricota</taxon>
        <taxon>Caudoviricetes</taxon>
        <taxon>Jeanschmidtviridae</taxon>
        <taxon>Kikimoravirus</taxon>
        <taxon>Kikimoravirus gurke</taxon>
    </lineage>
</organism>
<proteinExistence type="predicted"/>
<keyword evidence="2" id="KW-1185">Reference proteome</keyword>
<sequence length="299" mass="33513">MGRQLRRVPMDFDWPLNEPWKGFINTLPYGESCSECWDDQDNASLGYSAFARKHRREWYGHLGGIDPVKAGKTPFAPDHPAIRQAAERNVANAPHYYGRGEDAIQREQRRLCALFNQSGCHFLDQDDVLALVKAVRLHDFTHNWSRETGWVEKSPPYIPSAEEVNAWSLSGMGHDSINMSVVLRDRAHRAGVDYACPHCEGSGVIWRSQEAKDAYENWASEEPPEGPGYQMWETVSEGSPISPVFETPEPLAQWLTLNPYGASKGTTYDDWMRMIVGPGWAMSACGVAGDVKFGVQAVP</sequence>
<dbReference type="Proteomes" id="UP001055634">
    <property type="component" value="Segment"/>
</dbReference>
<evidence type="ECO:0000313" key="1">
    <source>
        <dbReference type="EMBL" id="UTC28143.1"/>
    </source>
</evidence>
<evidence type="ECO:0000313" key="2">
    <source>
        <dbReference type="Proteomes" id="UP001055634"/>
    </source>
</evidence>
<protein>
    <submittedName>
        <fullName evidence="1">Uncharacterized protein</fullName>
    </submittedName>
</protein>
<gene>
    <name evidence="1" type="ORF">GURKE_01120</name>
</gene>
<accession>A0A9E7SQH4</accession>
<name>A0A9E7SQH4_9CAUD</name>